<dbReference type="SUPFAM" id="SSF143548">
    <property type="entry name" value="Serine metabolism enzymes domain"/>
    <property type="match status" value="1"/>
</dbReference>
<evidence type="ECO:0000256" key="5">
    <source>
        <dbReference type="ARBA" id="ARBA00023002"/>
    </source>
</evidence>
<evidence type="ECO:0000256" key="9">
    <source>
        <dbReference type="RuleBase" id="RU363003"/>
    </source>
</evidence>
<dbReference type="Pfam" id="PF00389">
    <property type="entry name" value="2-Hacid_dh"/>
    <property type="match status" value="1"/>
</dbReference>
<dbReference type="EC" id="1.1.1.95" evidence="9"/>
<dbReference type="GO" id="GO:0004617">
    <property type="term" value="F:phosphoglycerate dehydrogenase activity"/>
    <property type="evidence" value="ECO:0007669"/>
    <property type="project" value="UniProtKB-UniRule"/>
</dbReference>
<evidence type="ECO:0000313" key="11">
    <source>
        <dbReference type="EMBL" id="AKL97724.1"/>
    </source>
</evidence>
<dbReference type="PROSITE" id="PS00671">
    <property type="entry name" value="D_2_HYDROXYACID_DH_3"/>
    <property type="match status" value="1"/>
</dbReference>
<dbReference type="InterPro" id="IPR045626">
    <property type="entry name" value="PGDH_ASB_dom"/>
</dbReference>
<evidence type="ECO:0000256" key="2">
    <source>
        <dbReference type="ARBA" id="ARBA00005216"/>
    </source>
</evidence>
<dbReference type="PROSITE" id="PS51671">
    <property type="entry name" value="ACT"/>
    <property type="match status" value="1"/>
</dbReference>
<dbReference type="EMBL" id="CP009498">
    <property type="protein sequence ID" value="AKL97724.1"/>
    <property type="molecule type" value="Genomic_DNA"/>
</dbReference>
<comment type="catalytic activity">
    <reaction evidence="8 9">
        <text>(2R)-3-phosphoglycerate + NAD(+) = 3-phosphooxypyruvate + NADH + H(+)</text>
        <dbReference type="Rhea" id="RHEA:12641"/>
        <dbReference type="ChEBI" id="CHEBI:15378"/>
        <dbReference type="ChEBI" id="CHEBI:18110"/>
        <dbReference type="ChEBI" id="CHEBI:57540"/>
        <dbReference type="ChEBI" id="CHEBI:57945"/>
        <dbReference type="ChEBI" id="CHEBI:58272"/>
        <dbReference type="EC" id="1.1.1.95"/>
    </reaction>
</comment>
<dbReference type="PATRIC" id="fig|1408281.3.peg.358"/>
<dbReference type="RefSeq" id="WP_052570021.1">
    <property type="nucleotide sequence ID" value="NZ_CP009498.1"/>
</dbReference>
<dbReference type="Proteomes" id="UP000035337">
    <property type="component" value="Chromosome"/>
</dbReference>
<dbReference type="FunFam" id="3.40.50.720:FF:000021">
    <property type="entry name" value="D-3-phosphoglycerate dehydrogenase"/>
    <property type="match status" value="1"/>
</dbReference>
<dbReference type="InterPro" id="IPR006139">
    <property type="entry name" value="D-isomer_2_OHA_DH_cat_dom"/>
</dbReference>
<dbReference type="KEGG" id="epo:Epro_0345"/>
<dbReference type="Gene3D" id="3.40.50.720">
    <property type="entry name" value="NAD(P)-binding Rossmann-like Domain"/>
    <property type="match status" value="2"/>
</dbReference>
<comment type="catalytic activity">
    <reaction evidence="7">
        <text>(R)-2-hydroxyglutarate + NAD(+) = 2-oxoglutarate + NADH + H(+)</text>
        <dbReference type="Rhea" id="RHEA:49612"/>
        <dbReference type="ChEBI" id="CHEBI:15378"/>
        <dbReference type="ChEBI" id="CHEBI:15801"/>
        <dbReference type="ChEBI" id="CHEBI:16810"/>
        <dbReference type="ChEBI" id="CHEBI:57540"/>
        <dbReference type="ChEBI" id="CHEBI:57945"/>
        <dbReference type="EC" id="1.1.1.399"/>
    </reaction>
</comment>
<sequence>MYKILMTYDSMEGLDTLVANKEFKIEVHAKPSAEDFKKLIKDYDGLLIRSEVKVTAEIIEAAEKLKFIGRAGTGVDNVDKAAATQKGIVVANVPGGNTISVAEHTIGLILSMARSLPDAVASMKNKKWEKKKFMGNELFGKTLGLIGLGRIGTEVAKRLISFGMKVVAYDPFANADLAKSNGIELTSLDDVFAKADYLSIHSPLTDDTRGMINNANIAKMKDGVRIVNCARGAIINDKDLSEALKSGKVANAALDVFVKEPPEDWSLIETQNLLATPHLAASTEEAQVKIAQEMSEVIVDFFTKGLIRNAVNVPTVDWETYKKMKPYIELASKTGSFQGQIIEGAITEIQLGFYGSFSNYNTNSLTVAYLEGLLTPILDIKVNSVNAPSLAKERGIKIKEVIDHNIEDYAGILVAKIKTEKGENSFAATLFEDNNPRIVKINGLNVDVIPAGGKLLITNDDKPGVIGKVASLLGEEGVNIAGMNVGRKEVGGEALTIIAVDSKVSAQTLEKFAKIAGVKKAKFVSL</sequence>
<evidence type="ECO:0000256" key="3">
    <source>
        <dbReference type="ARBA" id="ARBA00005854"/>
    </source>
</evidence>
<keyword evidence="5 9" id="KW-0560">Oxidoreductase</keyword>
<dbReference type="InterPro" id="IPR029009">
    <property type="entry name" value="ASB_dom_sf"/>
</dbReference>
<dbReference type="InterPro" id="IPR002912">
    <property type="entry name" value="ACT_dom"/>
</dbReference>
<dbReference type="STRING" id="1408281.Epro_0345"/>
<accession>A0A0G3WJQ0</accession>
<dbReference type="InterPro" id="IPR045865">
    <property type="entry name" value="ACT-like_dom_sf"/>
</dbReference>
<name>A0A0G3WJQ0_9BACT</name>
<evidence type="ECO:0000313" key="12">
    <source>
        <dbReference type="Proteomes" id="UP000035337"/>
    </source>
</evidence>
<comment type="similarity">
    <text evidence="3 9">Belongs to the D-isomer specific 2-hydroxyacid dehydrogenase family.</text>
</comment>
<reference evidence="11 12" key="1">
    <citation type="submission" date="2014-09" db="EMBL/GenBank/DDBJ databases">
        <title>Complete genome sequence of Endomicrobium proavitum.</title>
        <authorList>
            <person name="Zheng H."/>
        </authorList>
    </citation>
    <scope>NUCLEOTIDE SEQUENCE [LARGE SCALE GENOMIC DNA]</scope>
    <source>
        <strain evidence="11 12">Rsa215</strain>
    </source>
</reference>
<dbReference type="FunFam" id="3.30.70.260:FF:000008">
    <property type="entry name" value="D-3-phosphoglycerate dehydrogenase, chloroplastic"/>
    <property type="match status" value="1"/>
</dbReference>
<dbReference type="SUPFAM" id="SSF55021">
    <property type="entry name" value="ACT-like"/>
    <property type="match status" value="1"/>
</dbReference>
<dbReference type="SUPFAM" id="SSF52283">
    <property type="entry name" value="Formate/glycerate dehydrogenase catalytic domain-like"/>
    <property type="match status" value="1"/>
</dbReference>
<keyword evidence="6 9" id="KW-0520">NAD</keyword>
<protein>
    <recommendedName>
        <fullName evidence="4 9">D-3-phosphoglycerate dehydrogenase</fullName>
        <ecNumber evidence="9">1.1.1.95</ecNumber>
    </recommendedName>
</protein>
<gene>
    <name evidence="11" type="primary">serA</name>
    <name evidence="11" type="ORF">Epro_0345</name>
</gene>
<dbReference type="NCBIfam" id="TIGR01327">
    <property type="entry name" value="PGDH"/>
    <property type="match status" value="1"/>
</dbReference>
<organism evidence="11 12">
    <name type="scientific">Endomicrobium proavitum</name>
    <dbReference type="NCBI Taxonomy" id="1408281"/>
    <lineage>
        <taxon>Bacteria</taxon>
        <taxon>Pseudomonadati</taxon>
        <taxon>Elusimicrobiota</taxon>
        <taxon>Endomicrobiia</taxon>
        <taxon>Endomicrobiales</taxon>
        <taxon>Endomicrobiaceae</taxon>
        <taxon>Endomicrobium</taxon>
    </lineage>
</organism>
<dbReference type="InterPro" id="IPR029753">
    <property type="entry name" value="D-isomer_DH_CS"/>
</dbReference>
<dbReference type="FunFam" id="3.30.1330.90:FF:000003">
    <property type="entry name" value="D-3-phosphoglycerate dehydrogenase"/>
    <property type="match status" value="1"/>
</dbReference>
<dbReference type="CDD" id="cd12173">
    <property type="entry name" value="PGDH_4"/>
    <property type="match status" value="1"/>
</dbReference>
<dbReference type="GO" id="GO:0051287">
    <property type="term" value="F:NAD binding"/>
    <property type="evidence" value="ECO:0007669"/>
    <property type="project" value="UniProtKB-UniRule"/>
</dbReference>
<proteinExistence type="inferred from homology"/>
<dbReference type="OrthoDB" id="9805416at2"/>
<dbReference type="InterPro" id="IPR006236">
    <property type="entry name" value="PGDH"/>
</dbReference>
<keyword evidence="9" id="KW-0028">Amino-acid biosynthesis</keyword>
<dbReference type="AlphaFoldDB" id="A0A0G3WJQ0"/>
<keyword evidence="9" id="KW-0718">Serine biosynthesis</keyword>
<dbReference type="Gene3D" id="3.30.70.260">
    <property type="match status" value="1"/>
</dbReference>
<dbReference type="Pfam" id="PF01842">
    <property type="entry name" value="ACT"/>
    <property type="match status" value="1"/>
</dbReference>
<dbReference type="SUPFAM" id="SSF51735">
    <property type="entry name" value="NAD(P)-binding Rossmann-fold domains"/>
    <property type="match status" value="1"/>
</dbReference>
<dbReference type="CDD" id="cd04902">
    <property type="entry name" value="ACT_3PGDH-xct"/>
    <property type="match status" value="1"/>
</dbReference>
<evidence type="ECO:0000256" key="7">
    <source>
        <dbReference type="ARBA" id="ARBA00048126"/>
    </source>
</evidence>
<evidence type="ECO:0000256" key="4">
    <source>
        <dbReference type="ARBA" id="ARBA00021582"/>
    </source>
</evidence>
<comment type="pathway">
    <text evidence="2 9">Amino-acid biosynthesis; L-serine biosynthesis; L-serine from 3-phospho-D-glycerate: step 1/3.</text>
</comment>
<dbReference type="InterPro" id="IPR006140">
    <property type="entry name" value="D-isomer_DH_NAD-bd"/>
</dbReference>
<keyword evidence="12" id="KW-1185">Reference proteome</keyword>
<dbReference type="InterPro" id="IPR036291">
    <property type="entry name" value="NAD(P)-bd_dom_sf"/>
</dbReference>
<dbReference type="PANTHER" id="PTHR42938:SF47">
    <property type="entry name" value="HYDROXYPYRUVATE REDUCTASE"/>
    <property type="match status" value="1"/>
</dbReference>
<dbReference type="Gene3D" id="3.30.1330.90">
    <property type="entry name" value="D-3-phosphoglycerate dehydrogenase, domain 3"/>
    <property type="match status" value="1"/>
</dbReference>
<evidence type="ECO:0000256" key="6">
    <source>
        <dbReference type="ARBA" id="ARBA00023027"/>
    </source>
</evidence>
<evidence type="ECO:0000259" key="10">
    <source>
        <dbReference type="PROSITE" id="PS51671"/>
    </source>
</evidence>
<dbReference type="PANTHER" id="PTHR42938">
    <property type="entry name" value="FORMATE DEHYDROGENASE 1"/>
    <property type="match status" value="1"/>
</dbReference>
<feature type="domain" description="ACT" evidence="10">
    <location>
        <begin position="454"/>
        <end position="526"/>
    </location>
</feature>
<evidence type="ECO:0000256" key="1">
    <source>
        <dbReference type="ARBA" id="ARBA00003800"/>
    </source>
</evidence>
<evidence type="ECO:0000256" key="8">
    <source>
        <dbReference type="ARBA" id="ARBA00048731"/>
    </source>
</evidence>
<comment type="function">
    <text evidence="1">Catalyzes the reversible oxidation of 3-phospho-D-glycerate to 3-phosphonooxypyruvate, the first step of the phosphorylated L-serine biosynthesis pathway. Also catalyzes the reversible oxidation of 2-hydroxyglutarate to 2-oxoglutarate.</text>
</comment>
<dbReference type="Pfam" id="PF19304">
    <property type="entry name" value="PGDH_inter"/>
    <property type="match status" value="1"/>
</dbReference>
<dbReference type="Pfam" id="PF02826">
    <property type="entry name" value="2-Hacid_dh_C"/>
    <property type="match status" value="1"/>
</dbReference>
<dbReference type="UniPathway" id="UPA00135">
    <property type="reaction ID" value="UER00196"/>
</dbReference>
<dbReference type="GO" id="GO:0006564">
    <property type="term" value="P:L-serine biosynthetic process"/>
    <property type="evidence" value="ECO:0007669"/>
    <property type="project" value="UniProtKB-UniRule"/>
</dbReference>